<keyword evidence="15" id="KW-0121">Carboxypeptidase</keyword>
<dbReference type="PROSITE" id="PS00131">
    <property type="entry name" value="CARBOXYPEPT_SER_SER"/>
    <property type="match status" value="1"/>
</dbReference>
<dbReference type="InterPro" id="IPR029058">
    <property type="entry name" value="AB_hydrolase_fold"/>
</dbReference>
<feature type="transmembrane region" description="Helical" evidence="14">
    <location>
        <begin position="279"/>
        <end position="303"/>
    </location>
</feature>
<dbReference type="CDD" id="cd20097">
    <property type="entry name" value="MBT_dSfmbt-like_rpt1"/>
    <property type="match status" value="1"/>
</dbReference>
<evidence type="ECO:0000256" key="13">
    <source>
        <dbReference type="PROSITE-ProRule" id="PRU00459"/>
    </source>
</evidence>
<feature type="transmembrane region" description="Helical" evidence="14">
    <location>
        <begin position="26"/>
        <end position="49"/>
    </location>
</feature>
<keyword evidence="7" id="KW-0303">Gap junction</keyword>
<accession>A0A2A2KZ22</accession>
<dbReference type="GO" id="GO:0034220">
    <property type="term" value="P:monoatomic ion transmembrane transport"/>
    <property type="evidence" value="ECO:0007669"/>
    <property type="project" value="UniProtKB-KW"/>
</dbReference>
<gene>
    <name evidence="14" type="primary">inx</name>
    <name evidence="16" type="ORF">WR25_24188</name>
</gene>
<dbReference type="OrthoDB" id="1022205at2759"/>
<feature type="transmembrane region" description="Helical" evidence="14">
    <location>
        <begin position="99"/>
        <end position="123"/>
    </location>
</feature>
<dbReference type="PROSITE" id="PS51079">
    <property type="entry name" value="MBT"/>
    <property type="match status" value="1"/>
</dbReference>
<evidence type="ECO:0000256" key="1">
    <source>
        <dbReference type="ARBA" id="ARBA00004610"/>
    </source>
</evidence>
<feature type="transmembrane region" description="Helical" evidence="14">
    <location>
        <begin position="198"/>
        <end position="222"/>
    </location>
</feature>
<dbReference type="Pfam" id="PF00876">
    <property type="entry name" value="Innexin"/>
    <property type="match status" value="1"/>
</dbReference>
<evidence type="ECO:0000256" key="8">
    <source>
        <dbReference type="ARBA" id="ARBA00022949"/>
    </source>
</evidence>
<keyword evidence="15" id="KW-0378">Hydrolase</keyword>
<protein>
    <recommendedName>
        <fullName evidence="14 15">Multifunctional fusion protein</fullName>
    </recommendedName>
    <domain>
        <recommendedName>
            <fullName evidence="15">Carboxypeptidase</fullName>
            <ecNumber evidence="15">3.4.16.-</ecNumber>
        </recommendedName>
    </domain>
    <domain>
        <recommendedName>
            <fullName evidence="14">Innexin</fullName>
        </recommendedName>
    </domain>
</protein>
<dbReference type="EMBL" id="LIAE01007462">
    <property type="protein sequence ID" value="PAV79184.1"/>
    <property type="molecule type" value="Genomic_DNA"/>
</dbReference>
<dbReference type="GO" id="GO:0005634">
    <property type="term" value="C:nucleus"/>
    <property type="evidence" value="ECO:0007669"/>
    <property type="project" value="InterPro"/>
</dbReference>
<keyword evidence="6 14" id="KW-0812">Transmembrane</keyword>
<evidence type="ECO:0000256" key="9">
    <source>
        <dbReference type="ARBA" id="ARBA00022989"/>
    </source>
</evidence>
<dbReference type="InterPro" id="IPR001563">
    <property type="entry name" value="Peptidase_S10"/>
</dbReference>
<evidence type="ECO:0000256" key="6">
    <source>
        <dbReference type="ARBA" id="ARBA00022692"/>
    </source>
</evidence>
<sequence length="1262" mass="142849">MQSLSLIDTFTLKAVRRGPFDIFTDLLNCILTPILFGVITLATSGNYLLGKPFGCNMPSHLNPEWARNEEIACLWKTTYVIPNPDYVLLHREDLPTTVIGYYALMPLTFLMQALIFRAPILILRNFPRKSGLSIKRLINQANQIGNAPDRDGTLHRMITSRLTATLEEHLPFGRTQRTCCFRYGNGSGMSTRYLLIKVLYIFVILSQFPLFSTVLGSNFLYWGAEGLLDLYYGRGPFKSSTLFPLNTLCDVTILGEGMIKARKYPTRCMLLNSRHYELVCFIIWVWLVLLGAINVLSTLYSMFTTMSTNQCEEKVRRWLEPLRNTRRKPIRNDKDVKDFCHNGLGRDGVLVLQCIADKTDILIVKELTDKLFEDYKRIQAARKSENDLNIWLSNEFVSCTSFSNLTLKPYIAAINNQLYVEVEHSKDGGLTFETNEKPLWFAKVIKVAGYRLLCRWIGADLATDSRAKSDFWIHVASNEIHRIGECNPIKKKDYVYRPPAFITLKWKADLMGNIAKHVSDLADADTFSNDFERAKQRTATNKFEKGQRVELLSAQNCIRPARITKIKGRRIQLEVREDEVPAPELEENEIDSQYGADAVYWIDEDSFMLFHVGWASLNKYKLVANQSYVKHAKKIAEAIKEGKKPPYEKIDVKVRTMLGKKKNEKGELKKGMKLELFDPLDQKMKYLHVATIANILKNGYLLIKGDDETEDEVLPLHWTSPYLFPCGYSAQHNLPIIHPELNESLVTDFDWPAYLEKTNAVAAPEHLFAKFNAKEIARKFPIGSRLEAADNNELMKIYPAIVAGVHGRLLLIHYVQYGEDYDQIYDYSSPVQITNLPGAPSVNFKQYAGYYAVGDSKSDMLHYWFVESQNNPATDPVLVWLTGGPGCSGLSALLTEWGPFTANPDGATLSINPYSWNRKASILTLESPAGVGFSYSTSGFPMTGDNKTATENWEALVAFFQEFPQYVNNDFYVTGESYGGIYVPTLVKAIMDRQSQFKINLKGFAIGNGCVSENEGTDSLVQFLYNHGMIDDTKWQQAKSQCCNNDTDDCAWHSASGSFCREFVESSTNSAWNSGLNPYNMYANCINTGNNVPLRFILDYRSRIGKKPNPLELGTVPCIDETAVTTYLNRQDVRKALQVPTSLPAWSICNDEINMFYNREVSDTTPIFQSALQAGMKVMLYNGDVDMACQFLMGQRFSRKLGIPVKQAAKHFTVDGQVGGYHTLYGDSMHFVSVRGAGHMVPTDKPSVAYHIIDSFLYNNPF</sequence>
<evidence type="ECO:0000313" key="17">
    <source>
        <dbReference type="Proteomes" id="UP000218231"/>
    </source>
</evidence>
<comment type="caution">
    <text evidence="14">Lacks conserved residue(s) required for the propagation of feature annotation.</text>
</comment>
<dbReference type="GO" id="GO:0006508">
    <property type="term" value="P:proteolysis"/>
    <property type="evidence" value="ECO:0007669"/>
    <property type="project" value="UniProtKB-KW"/>
</dbReference>
<evidence type="ECO:0000256" key="7">
    <source>
        <dbReference type="ARBA" id="ARBA00022868"/>
    </source>
</evidence>
<dbReference type="InterPro" id="IPR000990">
    <property type="entry name" value="Innexin"/>
</dbReference>
<dbReference type="EC" id="3.4.16.-" evidence="15"/>
<evidence type="ECO:0000313" key="16">
    <source>
        <dbReference type="EMBL" id="PAV79184.1"/>
    </source>
</evidence>
<dbReference type="InterPro" id="IPR004092">
    <property type="entry name" value="Mbt"/>
</dbReference>
<evidence type="ECO:0000256" key="3">
    <source>
        <dbReference type="ARBA" id="ARBA00009431"/>
    </source>
</evidence>
<dbReference type="PRINTS" id="PR00724">
    <property type="entry name" value="CRBOXYPTASEC"/>
</dbReference>
<dbReference type="Pfam" id="PF00450">
    <property type="entry name" value="Peptidase_S10"/>
    <property type="match status" value="1"/>
</dbReference>
<dbReference type="PANTHER" id="PTHR11802:SF38">
    <property type="entry name" value="SERINE CARBOXYPEPTIDASE CTSA-1.2"/>
    <property type="match status" value="1"/>
</dbReference>
<comment type="subcellular location">
    <subcellularLocation>
        <location evidence="1">Cell junction</location>
        <location evidence="1">Gap junction</location>
    </subcellularLocation>
    <subcellularLocation>
        <location evidence="2 14">Cell membrane</location>
        <topology evidence="2 14">Multi-pass membrane protein</topology>
    </subcellularLocation>
</comment>
<comment type="similarity">
    <text evidence="3 15">Belongs to the peptidase S10 family.</text>
</comment>
<evidence type="ECO:0000256" key="10">
    <source>
        <dbReference type="ARBA" id="ARBA00023065"/>
    </source>
</evidence>
<dbReference type="SUPFAM" id="SSF63748">
    <property type="entry name" value="Tudor/PWWP/MBT"/>
    <property type="match status" value="4"/>
</dbReference>
<dbReference type="SMART" id="SM00561">
    <property type="entry name" value="MBT"/>
    <property type="match status" value="3"/>
</dbReference>
<keyword evidence="8" id="KW-0965">Cell junction</keyword>
<dbReference type="GO" id="GO:0005921">
    <property type="term" value="C:gap junction"/>
    <property type="evidence" value="ECO:0007669"/>
    <property type="project" value="UniProtKB-SubCell"/>
</dbReference>
<dbReference type="GO" id="GO:0005886">
    <property type="term" value="C:plasma membrane"/>
    <property type="evidence" value="ECO:0007669"/>
    <property type="project" value="UniProtKB-SubCell"/>
</dbReference>
<dbReference type="Proteomes" id="UP000218231">
    <property type="component" value="Unassembled WGS sequence"/>
</dbReference>
<dbReference type="AlphaFoldDB" id="A0A2A2KZ22"/>
<comment type="function">
    <text evidence="14">Structural component of the gap junctions.</text>
</comment>
<dbReference type="Gene3D" id="3.40.50.1820">
    <property type="entry name" value="alpha/beta hydrolase"/>
    <property type="match status" value="1"/>
</dbReference>
<reference evidence="16 17" key="1">
    <citation type="journal article" date="2017" name="Curr. Biol.">
        <title>Genome architecture and evolution of a unichromosomal asexual nematode.</title>
        <authorList>
            <person name="Fradin H."/>
            <person name="Zegar C."/>
            <person name="Gutwein M."/>
            <person name="Lucas J."/>
            <person name="Kovtun M."/>
            <person name="Corcoran D."/>
            <person name="Baugh L.R."/>
            <person name="Kiontke K."/>
            <person name="Gunsalus K."/>
            <person name="Fitch D.H."/>
            <person name="Piano F."/>
        </authorList>
    </citation>
    <scope>NUCLEOTIDE SEQUENCE [LARGE SCALE GENOMIC DNA]</scope>
    <source>
        <strain evidence="16">PF1309</strain>
    </source>
</reference>
<dbReference type="GO" id="GO:0006355">
    <property type="term" value="P:regulation of DNA-templated transcription"/>
    <property type="evidence" value="ECO:0007669"/>
    <property type="project" value="InterPro"/>
</dbReference>
<keyword evidence="4 14" id="KW-0813">Transport</keyword>
<keyword evidence="9 14" id="KW-1133">Transmembrane helix</keyword>
<evidence type="ECO:0000256" key="2">
    <source>
        <dbReference type="ARBA" id="ARBA00004651"/>
    </source>
</evidence>
<dbReference type="SUPFAM" id="SSF53474">
    <property type="entry name" value="alpha/beta-Hydrolases"/>
    <property type="match status" value="1"/>
</dbReference>
<keyword evidence="17" id="KW-1185">Reference proteome</keyword>
<dbReference type="PANTHER" id="PTHR11802">
    <property type="entry name" value="SERINE PROTEASE FAMILY S10 SERINE CARBOXYPEPTIDASE"/>
    <property type="match status" value="1"/>
</dbReference>
<keyword evidence="12 14" id="KW-0407">Ion channel</keyword>
<dbReference type="Gene3D" id="2.30.30.140">
    <property type="match status" value="4"/>
</dbReference>
<feature type="repeat" description="MBT" evidence="13">
    <location>
        <begin position="749"/>
        <end position="830"/>
    </location>
</feature>
<dbReference type="STRING" id="2018661.A0A2A2KZ22"/>
<evidence type="ECO:0000256" key="5">
    <source>
        <dbReference type="ARBA" id="ARBA00022475"/>
    </source>
</evidence>
<dbReference type="InterPro" id="IPR018202">
    <property type="entry name" value="Ser_caboxypep_ser_AS"/>
</dbReference>
<keyword evidence="15" id="KW-0645">Protease</keyword>
<keyword evidence="5" id="KW-1003">Cell membrane</keyword>
<evidence type="ECO:0000256" key="15">
    <source>
        <dbReference type="RuleBase" id="RU361156"/>
    </source>
</evidence>
<evidence type="ECO:0000256" key="14">
    <source>
        <dbReference type="RuleBase" id="RU010713"/>
    </source>
</evidence>
<organism evidence="16 17">
    <name type="scientific">Diploscapter pachys</name>
    <dbReference type="NCBI Taxonomy" id="2018661"/>
    <lineage>
        <taxon>Eukaryota</taxon>
        <taxon>Metazoa</taxon>
        <taxon>Ecdysozoa</taxon>
        <taxon>Nematoda</taxon>
        <taxon>Chromadorea</taxon>
        <taxon>Rhabditida</taxon>
        <taxon>Rhabditina</taxon>
        <taxon>Rhabditomorpha</taxon>
        <taxon>Rhabditoidea</taxon>
        <taxon>Rhabditidae</taxon>
        <taxon>Diploscapter</taxon>
    </lineage>
</organism>
<comment type="caution">
    <text evidence="16">The sequence shown here is derived from an EMBL/GenBank/DDBJ whole genome shotgun (WGS) entry which is preliminary data.</text>
</comment>
<comment type="similarity">
    <text evidence="14">Belongs to the pannexin family.</text>
</comment>
<feature type="transmembrane region" description="Helical" evidence="14">
    <location>
        <begin position="242"/>
        <end position="259"/>
    </location>
</feature>
<keyword evidence="10 14" id="KW-0406">Ion transport</keyword>
<keyword evidence="11 14" id="KW-0472">Membrane</keyword>
<name>A0A2A2KZ22_9BILA</name>
<dbReference type="Pfam" id="PF02820">
    <property type="entry name" value="MBT"/>
    <property type="match status" value="4"/>
</dbReference>
<evidence type="ECO:0000256" key="4">
    <source>
        <dbReference type="ARBA" id="ARBA00022448"/>
    </source>
</evidence>
<dbReference type="PROSITE" id="PS51013">
    <property type="entry name" value="PANNEXIN"/>
    <property type="match status" value="1"/>
</dbReference>
<dbReference type="GO" id="GO:0004185">
    <property type="term" value="F:serine-type carboxypeptidase activity"/>
    <property type="evidence" value="ECO:0007669"/>
    <property type="project" value="UniProtKB-UniRule"/>
</dbReference>
<evidence type="ECO:0000256" key="12">
    <source>
        <dbReference type="ARBA" id="ARBA00023303"/>
    </source>
</evidence>
<evidence type="ECO:0000256" key="11">
    <source>
        <dbReference type="ARBA" id="ARBA00023136"/>
    </source>
</evidence>
<proteinExistence type="inferred from homology"/>